<gene>
    <name evidence="2" type="ORF">ACFQXB_17145</name>
</gene>
<dbReference type="Proteomes" id="UP001596516">
    <property type="component" value="Unassembled WGS sequence"/>
</dbReference>
<evidence type="ECO:0000313" key="3">
    <source>
        <dbReference type="Proteomes" id="UP001596516"/>
    </source>
</evidence>
<organism evidence="2 3">
    <name type="scientific">Plastorhodobacter daqingensis</name>
    <dbReference type="NCBI Taxonomy" id="1387281"/>
    <lineage>
        <taxon>Bacteria</taxon>
        <taxon>Pseudomonadati</taxon>
        <taxon>Pseudomonadota</taxon>
        <taxon>Alphaproteobacteria</taxon>
        <taxon>Rhodobacterales</taxon>
        <taxon>Paracoccaceae</taxon>
        <taxon>Plastorhodobacter</taxon>
    </lineage>
</organism>
<sequence>MSGFLERWSQRKRKAGAVAEHAPPGPSADAELSVTDAQPASPATPEQHPPQEAVPEVEPAPLPDLPDIDSLTKDSDLTLFLQKGVPAALRNAAMRRMWALDPVISTHKDIAVDYAWDWNTPGGLPGSSGTISNDSVARVLRSLSGSEEEPQPKAVKADSDDAALPQAAGSADLQPLPATTVPDEAPAKGPAAATARSEDDVEEASRSRQMKTVSRRHGRARPE</sequence>
<protein>
    <submittedName>
        <fullName evidence="2">DUF3306 domain-containing protein</fullName>
    </submittedName>
</protein>
<feature type="compositionally biased region" description="Basic residues" evidence="1">
    <location>
        <begin position="213"/>
        <end position="223"/>
    </location>
</feature>
<evidence type="ECO:0000256" key="1">
    <source>
        <dbReference type="SAM" id="MobiDB-lite"/>
    </source>
</evidence>
<reference evidence="3" key="1">
    <citation type="journal article" date="2019" name="Int. J. Syst. Evol. Microbiol.">
        <title>The Global Catalogue of Microorganisms (GCM) 10K type strain sequencing project: providing services to taxonomists for standard genome sequencing and annotation.</title>
        <authorList>
            <consortium name="The Broad Institute Genomics Platform"/>
            <consortium name="The Broad Institute Genome Sequencing Center for Infectious Disease"/>
            <person name="Wu L."/>
            <person name="Ma J."/>
        </authorList>
    </citation>
    <scope>NUCLEOTIDE SEQUENCE [LARGE SCALE GENOMIC DNA]</scope>
    <source>
        <strain evidence="3">CGMCC 1.12750</strain>
    </source>
</reference>
<feature type="compositionally biased region" description="Low complexity" evidence="1">
    <location>
        <begin position="182"/>
        <end position="195"/>
    </location>
</feature>
<feature type="region of interest" description="Disordered" evidence="1">
    <location>
        <begin position="1"/>
        <end position="71"/>
    </location>
</feature>
<dbReference type="EMBL" id="JBHTFQ010000011">
    <property type="protein sequence ID" value="MFC7705911.1"/>
    <property type="molecule type" value="Genomic_DNA"/>
</dbReference>
<evidence type="ECO:0000313" key="2">
    <source>
        <dbReference type="EMBL" id="MFC7705911.1"/>
    </source>
</evidence>
<feature type="region of interest" description="Disordered" evidence="1">
    <location>
        <begin position="139"/>
        <end position="223"/>
    </location>
</feature>
<comment type="caution">
    <text evidence="2">The sequence shown here is derived from an EMBL/GenBank/DDBJ whole genome shotgun (WGS) entry which is preliminary data.</text>
</comment>
<keyword evidence="3" id="KW-1185">Reference proteome</keyword>
<proteinExistence type="predicted"/>
<dbReference type="InterPro" id="IPR021735">
    <property type="entry name" value="DUF3306"/>
</dbReference>
<dbReference type="RefSeq" id="WP_377406306.1">
    <property type="nucleotide sequence ID" value="NZ_JBHTFQ010000011.1"/>
</dbReference>
<name>A0ABW2UQS7_9RHOB</name>
<dbReference type="Pfam" id="PF11748">
    <property type="entry name" value="DUF3306"/>
    <property type="match status" value="1"/>
</dbReference>
<accession>A0ABW2UQS7</accession>